<sequence>MFFISSHPNGLPPMARKEEEEEDSNSSISAFAHYSELSVVTIRTQSPCETDGDLSFNVRHLRESSIDGNGTPTIAFSSSLCRFVAVVVTRLPALIDELPEVEKMPAQQRIALARERREQQLRLCQQRDGQLPVPAPRRPRLRFSADIALLETTVRGEVQEVEIMLMDGVNPNSHNEDGLTPLHQCAIDNNERIVRLLLRFGADVNAKDTENWTPLHAAACCGYIDIVRLLIKHSADLLAVNADGNMPYDICDDEQTLDLIESEMAGQGITQEMIDERRQLPEREMLSDMKLLHQQGIPLDQRMPDESTYLHIAAANGFYDVAAFLLRCGVSPASRDKDSWMPIHAAASWNQPDLIELLCEYGADISAKTRNGETPLDLTEDPQTQLVIRTIAQTEARRKRIGHFGVRDSRRQSRKRKKFESPQAVPPAANTDFIQTARGAIRRQSLRDRSGMTLARLDSQREGSDLIRSWSKEDVSNEEMSAHPFGNGGPSTSHQPTTNQPRRDSPPKRMQKQTQQKQKQMSPDEWLKKLEAESGGFRDEEEEQQQAERDGLKGSMRKGVKAQKGNGVVRRDQQQHEANGMNLKGALGGQNRRRKKSCCCII</sequence>
<keyword evidence="1" id="KW-0677">Repeat</keyword>
<feature type="repeat" description="ANK" evidence="2">
    <location>
        <begin position="210"/>
        <end position="242"/>
    </location>
</feature>
<dbReference type="PANTHER" id="PTHR24179:SF29">
    <property type="entry name" value="LD46604P"/>
    <property type="match status" value="1"/>
</dbReference>
<dbReference type="InterPro" id="IPR036770">
    <property type="entry name" value="Ankyrin_rpt-contain_sf"/>
</dbReference>
<dbReference type="Proteomes" id="UP000887572">
    <property type="component" value="Unplaced"/>
</dbReference>
<dbReference type="GO" id="GO:0004857">
    <property type="term" value="F:enzyme inhibitor activity"/>
    <property type="evidence" value="ECO:0007669"/>
    <property type="project" value="TreeGrafter"/>
</dbReference>
<feature type="compositionally biased region" description="Basic and acidic residues" evidence="3">
    <location>
        <begin position="525"/>
        <end position="538"/>
    </location>
</feature>
<name>A0A914I643_GLORO</name>
<evidence type="ECO:0000313" key="5">
    <source>
        <dbReference type="WBParaSite" id="Gr19_v10_g7247.t1"/>
    </source>
</evidence>
<dbReference type="InterPro" id="IPR002110">
    <property type="entry name" value="Ankyrin_rpt"/>
</dbReference>
<feature type="repeat" description="ANK" evidence="2">
    <location>
        <begin position="177"/>
        <end position="209"/>
    </location>
</feature>
<dbReference type="GO" id="GO:0005737">
    <property type="term" value="C:cytoplasm"/>
    <property type="evidence" value="ECO:0007669"/>
    <property type="project" value="TreeGrafter"/>
</dbReference>
<dbReference type="PROSITE" id="PS50297">
    <property type="entry name" value="ANK_REP_REGION"/>
    <property type="match status" value="3"/>
</dbReference>
<evidence type="ECO:0000256" key="3">
    <source>
        <dbReference type="SAM" id="MobiDB-lite"/>
    </source>
</evidence>
<dbReference type="PANTHER" id="PTHR24179">
    <property type="entry name" value="PROTEIN PHOSPHATASE 1 REGULATORY SUBUNIT 12"/>
    <property type="match status" value="1"/>
</dbReference>
<feature type="repeat" description="ANK" evidence="2">
    <location>
        <begin position="338"/>
        <end position="370"/>
    </location>
</feature>
<feature type="region of interest" description="Disordered" evidence="3">
    <location>
        <begin position="473"/>
        <end position="594"/>
    </location>
</feature>
<feature type="region of interest" description="Disordered" evidence="3">
    <location>
        <begin position="399"/>
        <end position="436"/>
    </location>
</feature>
<accession>A0A914I643</accession>
<feature type="repeat" description="ANK" evidence="2">
    <location>
        <begin position="305"/>
        <end position="337"/>
    </location>
</feature>
<keyword evidence="4" id="KW-1185">Reference proteome</keyword>
<evidence type="ECO:0000256" key="2">
    <source>
        <dbReference type="PROSITE-ProRule" id="PRU00023"/>
    </source>
</evidence>
<protein>
    <submittedName>
        <fullName evidence="5">ANK_REP_REGION domain-containing protein</fullName>
    </submittedName>
</protein>
<evidence type="ECO:0000256" key="1">
    <source>
        <dbReference type="ARBA" id="ARBA00022737"/>
    </source>
</evidence>
<keyword evidence="2" id="KW-0040">ANK repeat</keyword>
<reference evidence="5" key="1">
    <citation type="submission" date="2022-11" db="UniProtKB">
        <authorList>
            <consortium name="WormBaseParasite"/>
        </authorList>
    </citation>
    <scope>IDENTIFICATION</scope>
</reference>
<feature type="region of interest" description="Disordered" evidence="3">
    <location>
        <begin position="1"/>
        <end position="27"/>
    </location>
</feature>
<feature type="compositionally biased region" description="Polar residues" evidence="3">
    <location>
        <begin position="490"/>
        <end position="500"/>
    </location>
</feature>
<organism evidence="4 5">
    <name type="scientific">Globodera rostochiensis</name>
    <name type="common">Golden nematode worm</name>
    <name type="synonym">Heterodera rostochiensis</name>
    <dbReference type="NCBI Taxonomy" id="31243"/>
    <lineage>
        <taxon>Eukaryota</taxon>
        <taxon>Metazoa</taxon>
        <taxon>Ecdysozoa</taxon>
        <taxon>Nematoda</taxon>
        <taxon>Chromadorea</taxon>
        <taxon>Rhabditida</taxon>
        <taxon>Tylenchina</taxon>
        <taxon>Tylenchomorpha</taxon>
        <taxon>Tylenchoidea</taxon>
        <taxon>Heteroderidae</taxon>
        <taxon>Heteroderinae</taxon>
        <taxon>Globodera</taxon>
    </lineage>
</organism>
<dbReference type="PRINTS" id="PR01415">
    <property type="entry name" value="ANKYRIN"/>
</dbReference>
<dbReference type="WBParaSite" id="Gr19_v10_g7247.t1">
    <property type="protein sequence ID" value="Gr19_v10_g7247.t1"/>
    <property type="gene ID" value="Gr19_v10_g7247"/>
</dbReference>
<dbReference type="InterPro" id="IPR051226">
    <property type="entry name" value="PP1_Regulatory_Subunit"/>
</dbReference>
<evidence type="ECO:0000313" key="4">
    <source>
        <dbReference type="Proteomes" id="UP000887572"/>
    </source>
</evidence>
<dbReference type="Gene3D" id="1.25.40.20">
    <property type="entry name" value="Ankyrin repeat-containing domain"/>
    <property type="match status" value="2"/>
</dbReference>
<dbReference type="Pfam" id="PF12796">
    <property type="entry name" value="Ank_2"/>
    <property type="match status" value="2"/>
</dbReference>
<dbReference type="GO" id="GO:0017020">
    <property type="term" value="F:myosin phosphatase regulator activity"/>
    <property type="evidence" value="ECO:0007669"/>
    <property type="project" value="TreeGrafter"/>
</dbReference>
<proteinExistence type="predicted"/>
<dbReference type="SMART" id="SM00248">
    <property type="entry name" value="ANK"/>
    <property type="match status" value="4"/>
</dbReference>
<dbReference type="AlphaFoldDB" id="A0A914I643"/>
<dbReference type="SUPFAM" id="SSF48403">
    <property type="entry name" value="Ankyrin repeat"/>
    <property type="match status" value="1"/>
</dbReference>
<dbReference type="PROSITE" id="PS50088">
    <property type="entry name" value="ANK_REPEAT"/>
    <property type="match status" value="4"/>
</dbReference>